<comment type="caution">
    <text evidence="1">The sequence shown here is derived from an EMBL/GenBank/DDBJ whole genome shotgun (WGS) entry which is preliminary data.</text>
</comment>
<protein>
    <submittedName>
        <fullName evidence="1">Uncharacterized protein</fullName>
    </submittedName>
</protein>
<reference evidence="1 2" key="1">
    <citation type="submission" date="2020-04" db="EMBL/GenBank/DDBJ databases">
        <authorList>
            <person name="Wallbank WR R."/>
            <person name="Pardo Diaz C."/>
            <person name="Kozak K."/>
            <person name="Martin S."/>
            <person name="Jiggins C."/>
            <person name="Moest M."/>
            <person name="Warren A I."/>
            <person name="Byers J.R.P. K."/>
            <person name="Montejo-Kovacevich G."/>
            <person name="Yen C E."/>
        </authorList>
    </citation>
    <scope>NUCLEOTIDE SEQUENCE [LARGE SCALE GENOMIC DNA]</scope>
</reference>
<sequence length="121" mass="13865">MAYKKKFTLCAREINNSKLNNNTGKNERKDACGTERAPAGRWRCGGASGASRWAADQRTRTLRMDCKSLIKTCVTRPVSVKLNLNWRSHEFRKNFVNEVSCADLPEFYSVQFISLCQRSIR</sequence>
<dbReference type="AlphaFoldDB" id="A0A8S0YSS1"/>
<gene>
    <name evidence="1" type="ORF">APLA_LOCUS1282</name>
</gene>
<dbReference type="OrthoDB" id="10072016at2759"/>
<name>A0A8S0YSS1_ARCPL</name>
<dbReference type="EMBL" id="CADEBD010000058">
    <property type="protein sequence ID" value="CAB3222729.1"/>
    <property type="molecule type" value="Genomic_DNA"/>
</dbReference>
<evidence type="ECO:0000313" key="2">
    <source>
        <dbReference type="Proteomes" id="UP000494256"/>
    </source>
</evidence>
<accession>A0A8S0YSS1</accession>
<proteinExistence type="predicted"/>
<evidence type="ECO:0000313" key="1">
    <source>
        <dbReference type="EMBL" id="CAB3222729.1"/>
    </source>
</evidence>
<organism evidence="1 2">
    <name type="scientific">Arctia plantaginis</name>
    <name type="common">Wood tiger moth</name>
    <name type="synonym">Phalaena plantaginis</name>
    <dbReference type="NCBI Taxonomy" id="874455"/>
    <lineage>
        <taxon>Eukaryota</taxon>
        <taxon>Metazoa</taxon>
        <taxon>Ecdysozoa</taxon>
        <taxon>Arthropoda</taxon>
        <taxon>Hexapoda</taxon>
        <taxon>Insecta</taxon>
        <taxon>Pterygota</taxon>
        <taxon>Neoptera</taxon>
        <taxon>Endopterygota</taxon>
        <taxon>Lepidoptera</taxon>
        <taxon>Glossata</taxon>
        <taxon>Ditrysia</taxon>
        <taxon>Noctuoidea</taxon>
        <taxon>Erebidae</taxon>
        <taxon>Arctiinae</taxon>
        <taxon>Arctia</taxon>
    </lineage>
</organism>
<dbReference type="Proteomes" id="UP000494256">
    <property type="component" value="Unassembled WGS sequence"/>
</dbReference>